<feature type="compositionally biased region" description="Low complexity" evidence="1">
    <location>
        <begin position="24"/>
        <end position="42"/>
    </location>
</feature>
<evidence type="ECO:0000313" key="2">
    <source>
        <dbReference type="EMBL" id="EFC43464.1"/>
    </source>
</evidence>
<keyword evidence="3" id="KW-1185">Reference proteome</keyword>
<evidence type="ECO:0000313" key="3">
    <source>
        <dbReference type="Proteomes" id="UP000006671"/>
    </source>
</evidence>
<feature type="region of interest" description="Disordered" evidence="1">
    <location>
        <begin position="176"/>
        <end position="273"/>
    </location>
</feature>
<protein>
    <submittedName>
        <fullName evidence="2">Predicted protein</fullName>
    </submittedName>
</protein>
<dbReference type="AlphaFoldDB" id="D2VI82"/>
<organism evidence="3">
    <name type="scientific">Naegleria gruberi</name>
    <name type="common">Amoeba</name>
    <dbReference type="NCBI Taxonomy" id="5762"/>
    <lineage>
        <taxon>Eukaryota</taxon>
        <taxon>Discoba</taxon>
        <taxon>Heterolobosea</taxon>
        <taxon>Tetramitia</taxon>
        <taxon>Eutetramitia</taxon>
        <taxon>Vahlkampfiidae</taxon>
        <taxon>Naegleria</taxon>
    </lineage>
</organism>
<feature type="compositionally biased region" description="Polar residues" evidence="1">
    <location>
        <begin position="50"/>
        <end position="63"/>
    </location>
</feature>
<sequence>MSSSESSQSTSNEIQENVVGDNISSSKSNNNLPSSTSTSESTIDVHESTPDSSKIPEQTTNKQNSEDENSFETYYKLGDPVNIKGKPTDLFKSITIKNTGNQLISESVVRFKKSNISSLFYILGIKKLKKSFKVCGILETDFSKTTDLDHEWLELVDENDKSVKTFKTRIIKLNEQPTKKNSKSNSVDTSSKNEGRKYETRSSKKKKTEEEEHVLEQEQQSNSESEEEEPPPRVARKKSTRKSSKKSESEEEEKEVSPRVAKKKQQQENQQVK</sequence>
<feature type="compositionally biased region" description="Low complexity" evidence="1">
    <location>
        <begin position="1"/>
        <end position="11"/>
    </location>
</feature>
<dbReference type="GeneID" id="8853432"/>
<proteinExistence type="predicted"/>
<reference evidence="2 3" key="1">
    <citation type="journal article" date="2010" name="Cell">
        <title>The genome of Naegleria gruberi illuminates early eukaryotic versatility.</title>
        <authorList>
            <person name="Fritz-Laylin L.K."/>
            <person name="Prochnik S.E."/>
            <person name="Ginger M.L."/>
            <person name="Dacks J.B."/>
            <person name="Carpenter M.L."/>
            <person name="Field M.C."/>
            <person name="Kuo A."/>
            <person name="Paredez A."/>
            <person name="Chapman J."/>
            <person name="Pham J."/>
            <person name="Shu S."/>
            <person name="Neupane R."/>
            <person name="Cipriano M."/>
            <person name="Mancuso J."/>
            <person name="Tu H."/>
            <person name="Salamov A."/>
            <person name="Lindquist E."/>
            <person name="Shapiro H."/>
            <person name="Lucas S."/>
            <person name="Grigoriev I.V."/>
            <person name="Cande W.Z."/>
            <person name="Fulton C."/>
            <person name="Rokhsar D.S."/>
            <person name="Dawson S.C."/>
        </authorList>
    </citation>
    <scope>NUCLEOTIDE SEQUENCE [LARGE SCALE GENOMIC DNA]</scope>
    <source>
        <strain evidence="2 3">NEG-M</strain>
    </source>
</reference>
<dbReference type="Proteomes" id="UP000006671">
    <property type="component" value="Unassembled WGS sequence"/>
</dbReference>
<name>D2VI82_NAEGR</name>
<evidence type="ECO:0000256" key="1">
    <source>
        <dbReference type="SAM" id="MobiDB-lite"/>
    </source>
</evidence>
<dbReference type="VEuPathDB" id="AmoebaDB:NAEGRDRAFT_68595"/>
<dbReference type="KEGG" id="ngr:NAEGRDRAFT_68595"/>
<feature type="compositionally biased region" description="Basic and acidic residues" evidence="1">
    <location>
        <begin position="191"/>
        <end position="216"/>
    </location>
</feature>
<accession>D2VI82</accession>
<feature type="compositionally biased region" description="Basic residues" evidence="1">
    <location>
        <begin position="234"/>
        <end position="244"/>
    </location>
</feature>
<dbReference type="InParanoid" id="D2VI82"/>
<dbReference type="RefSeq" id="XP_002676208.1">
    <property type="nucleotide sequence ID" value="XM_002676162.1"/>
</dbReference>
<feature type="region of interest" description="Disordered" evidence="1">
    <location>
        <begin position="1"/>
        <end position="69"/>
    </location>
</feature>
<gene>
    <name evidence="2" type="ORF">NAEGRDRAFT_68595</name>
</gene>
<dbReference type="EMBL" id="GG738873">
    <property type="protein sequence ID" value="EFC43464.1"/>
    <property type="molecule type" value="Genomic_DNA"/>
</dbReference>